<dbReference type="EMBL" id="BGPR01013260">
    <property type="protein sequence ID" value="GBN59862.1"/>
    <property type="molecule type" value="Genomic_DNA"/>
</dbReference>
<sequence>MHKDLTPSCRSFRVYVERPAAASDSQVMHCGCCIIVPITSGSCNNPPVLPGYDLSSEVGPKRPTAIIVPSGEARTCLLILQLLIRELAVTPDRGTMAYENKSLTSDQ</sequence>
<dbReference type="Proteomes" id="UP000499080">
    <property type="component" value="Unassembled WGS sequence"/>
</dbReference>
<evidence type="ECO:0000313" key="2">
    <source>
        <dbReference type="Proteomes" id="UP000499080"/>
    </source>
</evidence>
<proteinExistence type="predicted"/>
<keyword evidence="2" id="KW-1185">Reference proteome</keyword>
<reference evidence="1 2" key="1">
    <citation type="journal article" date="2019" name="Sci. Rep.">
        <title>Orb-weaving spider Araneus ventricosus genome elucidates the spidroin gene catalogue.</title>
        <authorList>
            <person name="Kono N."/>
            <person name="Nakamura H."/>
            <person name="Ohtoshi R."/>
            <person name="Moran D.A.P."/>
            <person name="Shinohara A."/>
            <person name="Yoshida Y."/>
            <person name="Fujiwara M."/>
            <person name="Mori M."/>
            <person name="Tomita M."/>
            <person name="Arakawa K."/>
        </authorList>
    </citation>
    <scope>NUCLEOTIDE SEQUENCE [LARGE SCALE GENOMIC DNA]</scope>
</reference>
<dbReference type="AlphaFoldDB" id="A0A4Y2Q9D5"/>
<gene>
    <name evidence="1" type="ORF">AVEN_7899_1</name>
</gene>
<name>A0A4Y2Q9D5_ARAVE</name>
<organism evidence="1 2">
    <name type="scientific">Araneus ventricosus</name>
    <name type="common">Orbweaver spider</name>
    <name type="synonym">Epeira ventricosa</name>
    <dbReference type="NCBI Taxonomy" id="182803"/>
    <lineage>
        <taxon>Eukaryota</taxon>
        <taxon>Metazoa</taxon>
        <taxon>Ecdysozoa</taxon>
        <taxon>Arthropoda</taxon>
        <taxon>Chelicerata</taxon>
        <taxon>Arachnida</taxon>
        <taxon>Araneae</taxon>
        <taxon>Araneomorphae</taxon>
        <taxon>Entelegynae</taxon>
        <taxon>Araneoidea</taxon>
        <taxon>Araneidae</taxon>
        <taxon>Araneus</taxon>
    </lineage>
</organism>
<evidence type="ECO:0000313" key="1">
    <source>
        <dbReference type="EMBL" id="GBN59862.1"/>
    </source>
</evidence>
<comment type="caution">
    <text evidence="1">The sequence shown here is derived from an EMBL/GenBank/DDBJ whole genome shotgun (WGS) entry which is preliminary data.</text>
</comment>
<protein>
    <submittedName>
        <fullName evidence="1">Uncharacterized protein</fullName>
    </submittedName>
</protein>
<accession>A0A4Y2Q9D5</accession>